<evidence type="ECO:0000313" key="2">
    <source>
        <dbReference type="EMBL" id="MFD2520516.1"/>
    </source>
</evidence>
<dbReference type="Proteomes" id="UP001597510">
    <property type="component" value="Unassembled WGS sequence"/>
</dbReference>
<accession>A0ABW5J3X2</accession>
<dbReference type="RefSeq" id="WP_340239756.1">
    <property type="nucleotide sequence ID" value="NZ_JBBEWC010000014.1"/>
</dbReference>
<dbReference type="EMBL" id="JBHULC010000006">
    <property type="protein sequence ID" value="MFD2520516.1"/>
    <property type="molecule type" value="Genomic_DNA"/>
</dbReference>
<dbReference type="InterPro" id="IPR011049">
    <property type="entry name" value="Serralysin-like_metalloprot_C"/>
</dbReference>
<dbReference type="InterPro" id="IPR008640">
    <property type="entry name" value="Adhesin_Head_dom"/>
</dbReference>
<feature type="domain" description="Trimeric autotransporter adhesin YadA-like head" evidence="1">
    <location>
        <begin position="140"/>
        <end position="164"/>
    </location>
</feature>
<proteinExistence type="predicted"/>
<gene>
    <name evidence="2" type="ORF">ACFSR2_06455</name>
</gene>
<feature type="domain" description="Trimeric autotransporter adhesin YadA-like head" evidence="1">
    <location>
        <begin position="181"/>
        <end position="206"/>
    </location>
</feature>
<dbReference type="Pfam" id="PF05658">
    <property type="entry name" value="YadA_head"/>
    <property type="match status" value="2"/>
</dbReference>
<dbReference type="Gene3D" id="2.150.10.10">
    <property type="entry name" value="Serralysin-like metalloprotease, C-terminal"/>
    <property type="match status" value="1"/>
</dbReference>
<dbReference type="SUPFAM" id="SSF101967">
    <property type="entry name" value="Adhesin YadA, collagen-binding domain"/>
    <property type="match status" value="1"/>
</dbReference>
<sequence>MKRITLLLLSIIAVETKAQFIEASKDSLVTAVPLRFKNIGEGAGKVLTSDALGRATWQIPASGAGLWSVNGLGGNEIQNTNAGGFWSSYATIVPYAATNTSNPPTAPVAGAGTRMMWIPSRSAFRSGTVNADAWDANNIGLHSFASGYNSKATGTGNVAIGTNAISDGTSNTIAIGENARASGLNGIAIGTGTTANAYYSVAMGYYNSPIATANASSWVSTDPLLYIGNGQSAASPSNAMVIQKNGVVNIGTTPNISTTYKLRVSGSISATSTIQAANLRSTSLGGNGVRQVCTDDSGNLIECNSAAGNLSYYNVSAMGFHAVVANHLPSYTFVKDVVKCMISFVNDTKSTNGYAYAPVELPNGAVMDKMIFNYLQNSGGTMILKFYSVEKQTNAAATLEATVSSTPVSGMGESSTTFSKNLVIDNSKFYYYLRLDAGVNWQGSDMALRGVIFSYNK</sequence>
<name>A0ABW5J3X2_9BACT</name>
<keyword evidence="3" id="KW-1185">Reference proteome</keyword>
<evidence type="ECO:0000259" key="1">
    <source>
        <dbReference type="Pfam" id="PF05658"/>
    </source>
</evidence>
<comment type="caution">
    <text evidence="2">The sequence shown here is derived from an EMBL/GenBank/DDBJ whole genome shotgun (WGS) entry which is preliminary data.</text>
</comment>
<evidence type="ECO:0000313" key="3">
    <source>
        <dbReference type="Proteomes" id="UP001597510"/>
    </source>
</evidence>
<protein>
    <recommendedName>
        <fullName evidence="1">Trimeric autotransporter adhesin YadA-like head domain-containing protein</fullName>
    </recommendedName>
</protein>
<organism evidence="2 3">
    <name type="scientific">Emticicia soli</name>
    <dbReference type="NCBI Taxonomy" id="2027878"/>
    <lineage>
        <taxon>Bacteria</taxon>
        <taxon>Pseudomonadati</taxon>
        <taxon>Bacteroidota</taxon>
        <taxon>Cytophagia</taxon>
        <taxon>Cytophagales</taxon>
        <taxon>Leadbetterellaceae</taxon>
        <taxon>Emticicia</taxon>
    </lineage>
</organism>
<reference evidence="3" key="1">
    <citation type="journal article" date="2019" name="Int. J. Syst. Evol. Microbiol.">
        <title>The Global Catalogue of Microorganisms (GCM) 10K type strain sequencing project: providing services to taxonomists for standard genome sequencing and annotation.</title>
        <authorList>
            <consortium name="The Broad Institute Genomics Platform"/>
            <consortium name="The Broad Institute Genome Sequencing Center for Infectious Disease"/>
            <person name="Wu L."/>
            <person name="Ma J."/>
        </authorList>
    </citation>
    <scope>NUCLEOTIDE SEQUENCE [LARGE SCALE GENOMIC DNA]</scope>
    <source>
        <strain evidence="3">KCTC 52344</strain>
    </source>
</reference>